<dbReference type="SUPFAM" id="SSF48317">
    <property type="entry name" value="Acid phosphatase/Vanadium-dependent haloperoxidase"/>
    <property type="match status" value="1"/>
</dbReference>
<dbReference type="Proteomes" id="UP001501787">
    <property type="component" value="Unassembled WGS sequence"/>
</dbReference>
<dbReference type="Gene3D" id="1.20.144.10">
    <property type="entry name" value="Phosphatidic acid phosphatase type 2/haloperoxidase"/>
    <property type="match status" value="1"/>
</dbReference>
<dbReference type="Pfam" id="PF01569">
    <property type="entry name" value="PAP2"/>
    <property type="match status" value="1"/>
</dbReference>
<dbReference type="NCBIfam" id="NF028538">
    <property type="entry name" value="PAP2_lipid_A"/>
    <property type="match status" value="1"/>
</dbReference>
<feature type="domain" description="Phosphatidic acid phosphatase type 2/haloperoxidase" evidence="3">
    <location>
        <begin position="149"/>
        <end position="275"/>
    </location>
</feature>
<organism evidence="4 5">
    <name type="scientific">Psychrobacter aestuarii</name>
    <dbReference type="NCBI Taxonomy" id="556327"/>
    <lineage>
        <taxon>Bacteria</taxon>
        <taxon>Pseudomonadati</taxon>
        <taxon>Pseudomonadota</taxon>
        <taxon>Gammaproteobacteria</taxon>
        <taxon>Moraxellales</taxon>
        <taxon>Moraxellaceae</taxon>
        <taxon>Psychrobacter</taxon>
    </lineage>
</organism>
<evidence type="ECO:0000259" key="3">
    <source>
        <dbReference type="Pfam" id="PF01569"/>
    </source>
</evidence>
<dbReference type="RefSeq" id="WP_201503430.1">
    <property type="nucleotide sequence ID" value="NZ_BAAAFR010000001.1"/>
</dbReference>
<reference evidence="5" key="1">
    <citation type="journal article" date="2019" name="Int. J. Syst. Evol. Microbiol.">
        <title>The Global Catalogue of Microorganisms (GCM) 10K type strain sequencing project: providing services to taxonomists for standard genome sequencing and annotation.</title>
        <authorList>
            <consortium name="The Broad Institute Genomics Platform"/>
            <consortium name="The Broad Institute Genome Sequencing Center for Infectious Disease"/>
            <person name="Wu L."/>
            <person name="Ma J."/>
        </authorList>
    </citation>
    <scope>NUCLEOTIDE SEQUENCE [LARGE SCALE GENOMIC DNA]</scope>
    <source>
        <strain evidence="5">JCM 16343</strain>
    </source>
</reference>
<evidence type="ECO:0000256" key="1">
    <source>
        <dbReference type="SAM" id="MobiDB-lite"/>
    </source>
</evidence>
<sequence>MTHSAHNTHDTPTAHDRLPAPHPVLTKRRLGAQPSASVHDRLAIHAIGLLLLAILATWATEHSALDVAISQLFYQHGAWLITKGSEPYALVFYDLPKAALILFGVYLLGLLVLRYAQQRYMPAHAVCAVRGSYINPPPAPFFATRDIGYLLASIITVPSVIGLLKAATHVSCPNQLSVFGGAAPYLSLWQDIAMHSDAKCFPAAHASAGFGLLALAYLPRLRDYRAWILSAVLLLGWVMGVYKMMIGDHFFSHTLVSMLLSWALVCALAWVFYRRAPLAGNRC</sequence>
<keyword evidence="5" id="KW-1185">Reference proteome</keyword>
<evidence type="ECO:0000256" key="2">
    <source>
        <dbReference type="SAM" id="Phobius"/>
    </source>
</evidence>
<proteinExistence type="predicted"/>
<feature type="region of interest" description="Disordered" evidence="1">
    <location>
        <begin position="1"/>
        <end position="21"/>
    </location>
</feature>
<feature type="transmembrane region" description="Helical" evidence="2">
    <location>
        <begin position="254"/>
        <end position="273"/>
    </location>
</feature>
<keyword evidence="2" id="KW-1133">Transmembrane helix</keyword>
<dbReference type="EMBL" id="BAAAFR010000001">
    <property type="protein sequence ID" value="GAA0315636.1"/>
    <property type="molecule type" value="Genomic_DNA"/>
</dbReference>
<feature type="transmembrane region" description="Helical" evidence="2">
    <location>
        <begin position="200"/>
        <end position="218"/>
    </location>
</feature>
<dbReference type="InterPro" id="IPR036938">
    <property type="entry name" value="PAP2/HPO_sf"/>
</dbReference>
<comment type="caution">
    <text evidence="4">The sequence shown here is derived from an EMBL/GenBank/DDBJ whole genome shotgun (WGS) entry which is preliminary data.</text>
</comment>
<keyword evidence="2" id="KW-0812">Transmembrane</keyword>
<feature type="transmembrane region" description="Helical" evidence="2">
    <location>
        <begin position="42"/>
        <end position="60"/>
    </location>
</feature>
<dbReference type="CDD" id="cd03396">
    <property type="entry name" value="PAP2_like_6"/>
    <property type="match status" value="1"/>
</dbReference>
<accession>A0ABP3FI43</accession>
<gene>
    <name evidence="4" type="ORF">GCM10009129_11160</name>
</gene>
<evidence type="ECO:0000313" key="4">
    <source>
        <dbReference type="EMBL" id="GAA0315636.1"/>
    </source>
</evidence>
<dbReference type="InterPro" id="IPR000326">
    <property type="entry name" value="PAP2/HPO"/>
</dbReference>
<keyword evidence="2" id="KW-0472">Membrane</keyword>
<feature type="transmembrane region" description="Helical" evidence="2">
    <location>
        <begin position="224"/>
        <end position="242"/>
    </location>
</feature>
<protein>
    <recommendedName>
        <fullName evidence="3">Phosphatidic acid phosphatase type 2/haloperoxidase domain-containing protein</fullName>
    </recommendedName>
</protein>
<feature type="transmembrane region" description="Helical" evidence="2">
    <location>
        <begin position="98"/>
        <end position="116"/>
    </location>
</feature>
<evidence type="ECO:0000313" key="5">
    <source>
        <dbReference type="Proteomes" id="UP001501787"/>
    </source>
</evidence>
<name>A0ABP3FI43_9GAMM</name>
<feature type="compositionally biased region" description="Basic and acidic residues" evidence="1">
    <location>
        <begin position="7"/>
        <end position="19"/>
    </location>
</feature>